<organism evidence="1">
    <name type="scientific">Lacrimispora sp. BS-2</name>
    <dbReference type="NCBI Taxonomy" id="3151850"/>
    <lineage>
        <taxon>Bacteria</taxon>
        <taxon>Bacillati</taxon>
        <taxon>Bacillota</taxon>
        <taxon>Clostridia</taxon>
        <taxon>Lachnospirales</taxon>
        <taxon>Lachnospiraceae</taxon>
        <taxon>Lacrimispora</taxon>
    </lineage>
</organism>
<dbReference type="AlphaFoldDB" id="A0AAU7PV50"/>
<dbReference type="Gene3D" id="3.30.460.10">
    <property type="entry name" value="Beta Polymerase, domain 2"/>
    <property type="match status" value="1"/>
</dbReference>
<dbReference type="SUPFAM" id="SSF81301">
    <property type="entry name" value="Nucleotidyltransferase"/>
    <property type="match status" value="1"/>
</dbReference>
<reference evidence="1" key="1">
    <citation type="submission" date="2024-06" db="EMBL/GenBank/DDBJ databases">
        <title>Lacrimispora cavernae sp. nov., a novel anaerobe isolated from bat guano pile inside a cave.</title>
        <authorList>
            <person name="Miller S.L."/>
            <person name="Lu N."/>
            <person name="King J."/>
            <person name="Sankaranarayanan K."/>
            <person name="Lawson P.A."/>
        </authorList>
    </citation>
    <scope>NUCLEOTIDE SEQUENCE</scope>
    <source>
        <strain evidence="1">BS-2</strain>
    </source>
</reference>
<dbReference type="RefSeq" id="WP_349948532.1">
    <property type="nucleotide sequence ID" value="NZ_CP157940.1"/>
</dbReference>
<sequence length="208" mass="24873">MRGEKIWRNRLPYEKRYDYGVIRPRIKGMYCYYRAAECEPKITRQVRAMARRAGMDMAGEENRIKSRDSYLEKIQRKYGRGFQVYEIKDILRYTYTASAEELAGKALTAMELYWELGYQTIEIKNYWLDRQSPYKGINTTLRSPDGQIFELQYHTPESFSVKNGKMHELYEKQRPIKDLSSREYLELGNQMLKLSNSMEIPKEIERVK</sequence>
<protein>
    <submittedName>
        <fullName evidence="1">Uncharacterized protein</fullName>
    </submittedName>
</protein>
<dbReference type="EMBL" id="CP157940">
    <property type="protein sequence ID" value="XBS55887.1"/>
    <property type="molecule type" value="Genomic_DNA"/>
</dbReference>
<proteinExistence type="predicted"/>
<gene>
    <name evidence="1" type="ORF">ABFV83_08910</name>
</gene>
<name>A0AAU7PV50_9FIRM</name>
<evidence type="ECO:0000313" key="1">
    <source>
        <dbReference type="EMBL" id="XBS55887.1"/>
    </source>
</evidence>
<dbReference type="InterPro" id="IPR043519">
    <property type="entry name" value="NT_sf"/>
</dbReference>
<accession>A0AAU7PV50</accession>